<name>A0AAE1U0T6_9EUCA</name>
<accession>A0AAE1U0T6</accession>
<evidence type="ECO:0000256" key="1">
    <source>
        <dbReference type="SAM" id="MobiDB-lite"/>
    </source>
</evidence>
<keyword evidence="3" id="KW-1185">Reference proteome</keyword>
<dbReference type="Proteomes" id="UP001292094">
    <property type="component" value="Unassembled WGS sequence"/>
</dbReference>
<gene>
    <name evidence="2" type="ORF">Pmani_022283</name>
</gene>
<feature type="compositionally biased region" description="Gly residues" evidence="1">
    <location>
        <begin position="222"/>
        <end position="241"/>
    </location>
</feature>
<reference evidence="2" key="1">
    <citation type="submission" date="2023-11" db="EMBL/GenBank/DDBJ databases">
        <title>Genome assemblies of two species of porcelain crab, Petrolisthes cinctipes and Petrolisthes manimaculis (Anomura: Porcellanidae).</title>
        <authorList>
            <person name="Angst P."/>
        </authorList>
    </citation>
    <scope>NUCLEOTIDE SEQUENCE</scope>
    <source>
        <strain evidence="2">PB745_02</strain>
        <tissue evidence="2">Gill</tissue>
    </source>
</reference>
<dbReference type="AlphaFoldDB" id="A0AAE1U0T6"/>
<sequence length="491" mass="52253">MKSNNMPHGVVRGGAKSQSEVREKPGVGQNSVRAAGVGGKAKEPMITEASMDFLASKSRVGLASEKNNKIMGTARREELRSDVGDEIKMNVGIEVRGGVGRGTGVGVGIETQMGVVASKVKVDVDSEEKGKILGSEVRAGLVSEVLAGVRSEVRGSGLGYEVMKGGLGGEVQAGLGSEVRVGIDNGMRANGDGEVRSDLGMSEVRSGLCSAVRAGVGSEMKGGVGSEMKGGVGSEMKGGVGSASECHRPGPRRSPLLRLSGFNDFNVPLVGEEIPVLSRPSLSPLRSPRRFSWQKPSRIQLPHRVRSISASGPSLEYDITRLRSLEVGELYRSGLCRGIGVHTPDRTPTDHFPDLSPGGRGLTNLWETDARDEGGPESVCPRTLRQESVTYEESIPVIVRRRGCTLTVRIVSVEDIEVLPREHNNNNSNNKNNNKVAKALPHQPKSLSTLSLPQMARRQPVKSVVVVYPQTPTTTTAPSDRDSGGDSTWWG</sequence>
<organism evidence="2 3">
    <name type="scientific">Petrolisthes manimaculis</name>
    <dbReference type="NCBI Taxonomy" id="1843537"/>
    <lineage>
        <taxon>Eukaryota</taxon>
        <taxon>Metazoa</taxon>
        <taxon>Ecdysozoa</taxon>
        <taxon>Arthropoda</taxon>
        <taxon>Crustacea</taxon>
        <taxon>Multicrustacea</taxon>
        <taxon>Malacostraca</taxon>
        <taxon>Eumalacostraca</taxon>
        <taxon>Eucarida</taxon>
        <taxon>Decapoda</taxon>
        <taxon>Pleocyemata</taxon>
        <taxon>Anomura</taxon>
        <taxon>Galatheoidea</taxon>
        <taxon>Porcellanidae</taxon>
        <taxon>Petrolisthes</taxon>
    </lineage>
</organism>
<feature type="compositionally biased region" description="Low complexity" evidence="1">
    <location>
        <begin position="469"/>
        <end position="478"/>
    </location>
</feature>
<feature type="region of interest" description="Disordered" evidence="1">
    <location>
        <begin position="469"/>
        <end position="491"/>
    </location>
</feature>
<proteinExistence type="predicted"/>
<feature type="region of interest" description="Disordered" evidence="1">
    <location>
        <begin position="1"/>
        <end position="40"/>
    </location>
</feature>
<comment type="caution">
    <text evidence="2">The sequence shown here is derived from an EMBL/GenBank/DDBJ whole genome shotgun (WGS) entry which is preliminary data.</text>
</comment>
<evidence type="ECO:0000313" key="2">
    <source>
        <dbReference type="EMBL" id="KAK4305853.1"/>
    </source>
</evidence>
<evidence type="ECO:0000313" key="3">
    <source>
        <dbReference type="Proteomes" id="UP001292094"/>
    </source>
</evidence>
<protein>
    <submittedName>
        <fullName evidence="2">Uncharacterized protein</fullName>
    </submittedName>
</protein>
<feature type="region of interest" description="Disordered" evidence="1">
    <location>
        <begin position="222"/>
        <end position="252"/>
    </location>
</feature>
<dbReference type="EMBL" id="JAWZYT010002222">
    <property type="protein sequence ID" value="KAK4305853.1"/>
    <property type="molecule type" value="Genomic_DNA"/>
</dbReference>